<reference evidence="1" key="1">
    <citation type="submission" date="2022-11" db="EMBL/GenBank/DDBJ databases">
        <title>Genome Sequence of Boeremia exigua.</title>
        <authorList>
            <person name="Buettner E."/>
        </authorList>
    </citation>
    <scope>NUCLEOTIDE SEQUENCE</scope>
    <source>
        <strain evidence="1">CU02</strain>
    </source>
</reference>
<comment type="caution">
    <text evidence="1">The sequence shown here is derived from an EMBL/GenBank/DDBJ whole genome shotgun (WGS) entry which is preliminary data.</text>
</comment>
<evidence type="ECO:0000313" key="2">
    <source>
        <dbReference type="Proteomes" id="UP001153331"/>
    </source>
</evidence>
<organism evidence="1 2">
    <name type="scientific">Boeremia exigua</name>
    <dbReference type="NCBI Taxonomy" id="749465"/>
    <lineage>
        <taxon>Eukaryota</taxon>
        <taxon>Fungi</taxon>
        <taxon>Dikarya</taxon>
        <taxon>Ascomycota</taxon>
        <taxon>Pezizomycotina</taxon>
        <taxon>Dothideomycetes</taxon>
        <taxon>Pleosporomycetidae</taxon>
        <taxon>Pleosporales</taxon>
        <taxon>Pleosporineae</taxon>
        <taxon>Didymellaceae</taxon>
        <taxon>Boeremia</taxon>
    </lineage>
</organism>
<accession>A0ACC2IGI1</accession>
<protein>
    <submittedName>
        <fullName evidence="1">Uncharacterized protein</fullName>
    </submittedName>
</protein>
<proteinExistence type="predicted"/>
<name>A0ACC2IGI1_9PLEO</name>
<evidence type="ECO:0000313" key="1">
    <source>
        <dbReference type="EMBL" id="KAJ8114207.1"/>
    </source>
</evidence>
<dbReference type="Proteomes" id="UP001153331">
    <property type="component" value="Unassembled WGS sequence"/>
</dbReference>
<dbReference type="EMBL" id="JAPHNI010000207">
    <property type="protein sequence ID" value="KAJ8114207.1"/>
    <property type="molecule type" value="Genomic_DNA"/>
</dbReference>
<keyword evidence="2" id="KW-1185">Reference proteome</keyword>
<sequence length="447" mass="49603">MLLPAENLRAAMSQMDEFNPPSQKKTLRVAVIGVGLAGAALALFLKSVPNIEVKLYERSKVHRRIGAWLGLTPTAQDLLEQVCGEDAVESICDRTYGKPVKRHWKTGEVLFQPDQIPDDLTREEKKKLRATANTVRQDLHRILLDKIPAEQIHMGMKAVDFVVHDGQVTVLFDGGQSIEADLLIVSDGINSKLRAKIYPQIEPRHLPLLQYIETFDRAELMQTIPDLPTGVTHFIKDGSIAFLGDVGQNRLGLILCLPADPKDAADWGWAAGTRTETLAFLRSFYEDWDPLILKVLNYSKNMGVFPISRGVWLDSLVTQRNVCFVGDSAHPTGAALGAGCSFAFEDSETLKLALNHAYERDGNWSIDTVETALNLYDSARGPHLRKIFKLLEREDMNLNGTVKTEADLEEERREKAKGTAWLTNFDPVSEFAAVLASEGPAKLGCPC</sequence>
<gene>
    <name evidence="1" type="ORF">OPT61_g3862</name>
</gene>